<evidence type="ECO:0000256" key="1">
    <source>
        <dbReference type="SAM" id="Coils"/>
    </source>
</evidence>
<keyword evidence="3" id="KW-1185">Reference proteome</keyword>
<feature type="coiled-coil region" evidence="1">
    <location>
        <begin position="83"/>
        <end position="110"/>
    </location>
</feature>
<keyword evidence="1" id="KW-0175">Coiled coil</keyword>
<dbReference type="PANTHER" id="PTHR38664">
    <property type="entry name" value="SLR0058 PROTEIN"/>
    <property type="match status" value="1"/>
</dbReference>
<gene>
    <name evidence="2" type="ORF">HKBW3S33_01222</name>
</gene>
<dbReference type="PANTHER" id="PTHR38664:SF1">
    <property type="entry name" value="SLR0058 PROTEIN"/>
    <property type="match status" value="1"/>
</dbReference>
<evidence type="ECO:0000313" key="2">
    <source>
        <dbReference type="EMBL" id="GFP27812.1"/>
    </source>
</evidence>
<comment type="caution">
    <text evidence="2">The sequence shown here is derived from an EMBL/GenBank/DDBJ whole genome shotgun (WGS) entry which is preliminary data.</text>
</comment>
<accession>A0A6V8P5B6</accession>
<proteinExistence type="predicted"/>
<dbReference type="RefSeq" id="WP_176233490.1">
    <property type="nucleotide sequence ID" value="NZ_BLRY01000070.1"/>
</dbReference>
<dbReference type="Proteomes" id="UP000591948">
    <property type="component" value="Unassembled WGS sequence"/>
</dbReference>
<evidence type="ECO:0000313" key="3">
    <source>
        <dbReference type="Proteomes" id="UP000591948"/>
    </source>
</evidence>
<evidence type="ECO:0008006" key="4">
    <source>
        <dbReference type="Google" id="ProtNLM"/>
    </source>
</evidence>
<dbReference type="NCBIfam" id="NF047773">
    <property type="entry name" value="phas_rel_Lepto"/>
    <property type="match status" value="1"/>
</dbReference>
<name>A0A6V8P5B6_9ACTN</name>
<dbReference type="AlphaFoldDB" id="A0A6V8P5B6"/>
<sequence length="112" mass="12442">MAESLAEKAFLAGLGVFGYARENIKEFVGDLIKHGEASRAEGKKLVEDLAKKGEEERKFIARAVKEVIFKTSRVMNVASATKQEELEKKVDNIEARVTKLEADLKAIRTASF</sequence>
<reference evidence="2 3" key="1">
    <citation type="journal article" date="2020" name="Front. Microbiol.">
        <title>Single-cell genomics of novel Actinobacteria with the Wood-Ljungdahl pathway discovered in a serpentinizing system.</title>
        <authorList>
            <person name="Merino N."/>
            <person name="Kawai M."/>
            <person name="Boyd E.S."/>
            <person name="Colman D.R."/>
            <person name="McGlynn S.E."/>
            <person name="Nealson K.H."/>
            <person name="Kurokawa K."/>
            <person name="Hongoh Y."/>
        </authorList>
    </citation>
    <scope>NUCLEOTIDE SEQUENCE [LARGE SCALE GENOMIC DNA]</scope>
    <source>
        <strain evidence="2 3">S33</strain>
    </source>
</reference>
<protein>
    <recommendedName>
        <fullName evidence="4">Polyhydroxyalkanoate synthesis regulator phasin</fullName>
    </recommendedName>
</protein>
<dbReference type="EMBL" id="BLRY01000070">
    <property type="protein sequence ID" value="GFP27812.1"/>
    <property type="molecule type" value="Genomic_DNA"/>
</dbReference>
<organism evidence="2 3">
    <name type="scientific">Candidatus Hakubella thermalkaliphila</name>
    <dbReference type="NCBI Taxonomy" id="2754717"/>
    <lineage>
        <taxon>Bacteria</taxon>
        <taxon>Bacillati</taxon>
        <taxon>Actinomycetota</taxon>
        <taxon>Actinomycetota incertae sedis</taxon>
        <taxon>Candidatus Hakubellales</taxon>
        <taxon>Candidatus Hakubellaceae</taxon>
        <taxon>Candidatus Hakubella</taxon>
    </lineage>
</organism>
<dbReference type="InterPro" id="IPR008769">
    <property type="entry name" value="PhaF_PhaI"/>
</dbReference>